<gene>
    <name evidence="1" type="ORF">RPERSI_LOCUS32992</name>
</gene>
<evidence type="ECO:0000313" key="1">
    <source>
        <dbReference type="EMBL" id="CAG8843934.1"/>
    </source>
</evidence>
<accession>A0ACA9SNI5</accession>
<sequence>NNLQNRAASQFLRGISLSRQPKGKAEKVIKEFNEANSIFLSSEADFVLLDQKKKKRVTEAKMKGTPNHSNADKIYDNAQESFYNNVESVNNDN</sequence>
<proteinExistence type="predicted"/>
<comment type="caution">
    <text evidence="1">The sequence shown here is derived from an EMBL/GenBank/DDBJ whole genome shotgun (WGS) entry which is preliminary data.</text>
</comment>
<organism evidence="1 2">
    <name type="scientific">Racocetra persica</name>
    <dbReference type="NCBI Taxonomy" id="160502"/>
    <lineage>
        <taxon>Eukaryota</taxon>
        <taxon>Fungi</taxon>
        <taxon>Fungi incertae sedis</taxon>
        <taxon>Mucoromycota</taxon>
        <taxon>Glomeromycotina</taxon>
        <taxon>Glomeromycetes</taxon>
        <taxon>Diversisporales</taxon>
        <taxon>Gigasporaceae</taxon>
        <taxon>Racocetra</taxon>
    </lineage>
</organism>
<dbReference type="Proteomes" id="UP000789920">
    <property type="component" value="Unassembled WGS sequence"/>
</dbReference>
<evidence type="ECO:0000313" key="2">
    <source>
        <dbReference type="Proteomes" id="UP000789920"/>
    </source>
</evidence>
<name>A0ACA9SNI5_9GLOM</name>
<protein>
    <submittedName>
        <fullName evidence="1">28708_t:CDS:1</fullName>
    </submittedName>
</protein>
<feature type="non-terminal residue" evidence="1">
    <location>
        <position position="93"/>
    </location>
</feature>
<dbReference type="EMBL" id="CAJVQC010140352">
    <property type="protein sequence ID" value="CAG8843934.1"/>
    <property type="molecule type" value="Genomic_DNA"/>
</dbReference>
<feature type="non-terminal residue" evidence="1">
    <location>
        <position position="1"/>
    </location>
</feature>
<keyword evidence="2" id="KW-1185">Reference proteome</keyword>
<reference evidence="1" key="1">
    <citation type="submission" date="2021-06" db="EMBL/GenBank/DDBJ databases">
        <authorList>
            <person name="Kallberg Y."/>
            <person name="Tangrot J."/>
            <person name="Rosling A."/>
        </authorList>
    </citation>
    <scope>NUCLEOTIDE SEQUENCE</scope>
    <source>
        <strain evidence="1">MA461A</strain>
    </source>
</reference>